<proteinExistence type="predicted"/>
<dbReference type="AlphaFoldDB" id="A0A1B9ILI5"/>
<accession>A0A1B9ILI5</accession>
<gene>
    <name evidence="1" type="ORF">L486_06369</name>
</gene>
<reference evidence="1 2" key="1">
    <citation type="submission" date="2013-07" db="EMBL/GenBank/DDBJ databases">
        <title>The Genome Sequence of Kwoniella mangroviensis CBS10435.</title>
        <authorList>
            <consortium name="The Broad Institute Genome Sequencing Platform"/>
            <person name="Cuomo C."/>
            <person name="Litvintseva A."/>
            <person name="Chen Y."/>
            <person name="Heitman J."/>
            <person name="Sun S."/>
            <person name="Springer D."/>
            <person name="Dromer F."/>
            <person name="Young S.K."/>
            <person name="Zeng Q."/>
            <person name="Gargeya S."/>
            <person name="Fitzgerald M."/>
            <person name="Abouelleil A."/>
            <person name="Alvarado L."/>
            <person name="Berlin A.M."/>
            <person name="Chapman S.B."/>
            <person name="Dewar J."/>
            <person name="Goldberg J."/>
            <person name="Griggs A."/>
            <person name="Gujja S."/>
            <person name="Hansen M."/>
            <person name="Howarth C."/>
            <person name="Imamovic A."/>
            <person name="Larimer J."/>
            <person name="McCowan C."/>
            <person name="Murphy C."/>
            <person name="Pearson M."/>
            <person name="Priest M."/>
            <person name="Roberts A."/>
            <person name="Saif S."/>
            <person name="Shea T."/>
            <person name="Sykes S."/>
            <person name="Wortman J."/>
            <person name="Nusbaum C."/>
            <person name="Birren B."/>
        </authorList>
    </citation>
    <scope>NUCLEOTIDE SEQUENCE [LARGE SCALE GENOMIC DNA]</scope>
    <source>
        <strain evidence="1 2">CBS 10435</strain>
    </source>
</reference>
<dbReference type="EMBL" id="KV700091">
    <property type="protein sequence ID" value="OCF56425.1"/>
    <property type="molecule type" value="Genomic_DNA"/>
</dbReference>
<protein>
    <submittedName>
        <fullName evidence="1">Uncharacterized protein</fullName>
    </submittedName>
</protein>
<reference evidence="2" key="2">
    <citation type="submission" date="2013-12" db="EMBL/GenBank/DDBJ databases">
        <title>Evolution of pathogenesis and genome organization in the Tremellales.</title>
        <authorList>
            <person name="Cuomo C."/>
            <person name="Litvintseva A."/>
            <person name="Heitman J."/>
            <person name="Chen Y."/>
            <person name="Sun S."/>
            <person name="Springer D."/>
            <person name="Dromer F."/>
            <person name="Young S."/>
            <person name="Zeng Q."/>
            <person name="Chapman S."/>
            <person name="Gujja S."/>
            <person name="Saif S."/>
            <person name="Birren B."/>
        </authorList>
    </citation>
    <scope>NUCLEOTIDE SEQUENCE [LARGE SCALE GENOMIC DNA]</scope>
    <source>
        <strain evidence="2">CBS 10435</strain>
    </source>
</reference>
<sequence length="225" mass="26397">MPTFTPPSDPAPNKLTEIHNMVWSIPNIRSEIMLYLPDKDVITLLRTIKIHFQAAVERLYRVFPYEGYHKLLKRCTDKARKQCYWSAVHTVELHRTTSPSEWTRYFVPFPNATCLQNFDTRYSSDPFILHRTFEDGRRQYTIVPPGDHSLWDVRKALRTSKPPIDIPKSRQSRRPLNIMINCEDPELKVEEQAKLETSLRDLSNKPQLLINQPKLSLQLSRLNVS</sequence>
<name>A0A1B9ILI5_9TREE</name>
<organism evidence="1 2">
    <name type="scientific">Kwoniella mangroviensis CBS 10435</name>
    <dbReference type="NCBI Taxonomy" id="1331196"/>
    <lineage>
        <taxon>Eukaryota</taxon>
        <taxon>Fungi</taxon>
        <taxon>Dikarya</taxon>
        <taxon>Basidiomycota</taxon>
        <taxon>Agaricomycotina</taxon>
        <taxon>Tremellomycetes</taxon>
        <taxon>Tremellales</taxon>
        <taxon>Cryptococcaceae</taxon>
        <taxon>Kwoniella</taxon>
    </lineage>
</organism>
<keyword evidence="2" id="KW-1185">Reference proteome</keyword>
<evidence type="ECO:0000313" key="1">
    <source>
        <dbReference type="EMBL" id="OCF56425.1"/>
    </source>
</evidence>
<dbReference type="Proteomes" id="UP000092583">
    <property type="component" value="Unassembled WGS sequence"/>
</dbReference>
<evidence type="ECO:0000313" key="2">
    <source>
        <dbReference type="Proteomes" id="UP000092583"/>
    </source>
</evidence>
<dbReference type="OrthoDB" id="10473230at2759"/>